<dbReference type="Proteomes" id="UP000218811">
    <property type="component" value="Unassembled WGS sequence"/>
</dbReference>
<keyword evidence="2" id="KW-1185">Reference proteome</keyword>
<evidence type="ECO:0000313" key="1">
    <source>
        <dbReference type="EMBL" id="PCH43133.1"/>
    </source>
</evidence>
<accession>A0A2H3JT45</accession>
<name>A0A2H3JT45_WOLCO</name>
<dbReference type="AlphaFoldDB" id="A0A2H3JT45"/>
<protein>
    <submittedName>
        <fullName evidence="1">Uncharacterized protein</fullName>
    </submittedName>
</protein>
<proteinExistence type="predicted"/>
<gene>
    <name evidence="1" type="ORF">WOLCODRAFT_18175</name>
</gene>
<organism evidence="1 2">
    <name type="scientific">Wolfiporia cocos (strain MD-104)</name>
    <name type="common">Brown rot fungus</name>
    <dbReference type="NCBI Taxonomy" id="742152"/>
    <lineage>
        <taxon>Eukaryota</taxon>
        <taxon>Fungi</taxon>
        <taxon>Dikarya</taxon>
        <taxon>Basidiomycota</taxon>
        <taxon>Agaricomycotina</taxon>
        <taxon>Agaricomycetes</taxon>
        <taxon>Polyporales</taxon>
        <taxon>Phaeolaceae</taxon>
        <taxon>Wolfiporia</taxon>
    </lineage>
</organism>
<evidence type="ECO:0000313" key="2">
    <source>
        <dbReference type="Proteomes" id="UP000218811"/>
    </source>
</evidence>
<reference evidence="1 2" key="1">
    <citation type="journal article" date="2012" name="Science">
        <title>The Paleozoic origin of enzymatic lignin decomposition reconstructed from 31 fungal genomes.</title>
        <authorList>
            <person name="Floudas D."/>
            <person name="Binder M."/>
            <person name="Riley R."/>
            <person name="Barry K."/>
            <person name="Blanchette R.A."/>
            <person name="Henrissat B."/>
            <person name="Martinez A.T."/>
            <person name="Otillar R."/>
            <person name="Spatafora J.W."/>
            <person name="Yadav J.S."/>
            <person name="Aerts A."/>
            <person name="Benoit I."/>
            <person name="Boyd A."/>
            <person name="Carlson A."/>
            <person name="Copeland A."/>
            <person name="Coutinho P.M."/>
            <person name="de Vries R.P."/>
            <person name="Ferreira P."/>
            <person name="Findley K."/>
            <person name="Foster B."/>
            <person name="Gaskell J."/>
            <person name="Glotzer D."/>
            <person name="Gorecki P."/>
            <person name="Heitman J."/>
            <person name="Hesse C."/>
            <person name="Hori C."/>
            <person name="Igarashi K."/>
            <person name="Jurgens J.A."/>
            <person name="Kallen N."/>
            <person name="Kersten P."/>
            <person name="Kohler A."/>
            <person name="Kuees U."/>
            <person name="Kumar T.K.A."/>
            <person name="Kuo A."/>
            <person name="LaButti K."/>
            <person name="Larrondo L.F."/>
            <person name="Lindquist E."/>
            <person name="Ling A."/>
            <person name="Lombard V."/>
            <person name="Lucas S."/>
            <person name="Lundell T."/>
            <person name="Martin R."/>
            <person name="McLaughlin D.J."/>
            <person name="Morgenstern I."/>
            <person name="Morin E."/>
            <person name="Murat C."/>
            <person name="Nagy L.G."/>
            <person name="Nolan M."/>
            <person name="Ohm R.A."/>
            <person name="Patyshakuliyeva A."/>
            <person name="Rokas A."/>
            <person name="Ruiz-Duenas F.J."/>
            <person name="Sabat G."/>
            <person name="Salamov A."/>
            <person name="Samejima M."/>
            <person name="Schmutz J."/>
            <person name="Slot J.C."/>
            <person name="St John F."/>
            <person name="Stenlid J."/>
            <person name="Sun H."/>
            <person name="Sun S."/>
            <person name="Syed K."/>
            <person name="Tsang A."/>
            <person name="Wiebenga A."/>
            <person name="Young D."/>
            <person name="Pisabarro A."/>
            <person name="Eastwood D.C."/>
            <person name="Martin F."/>
            <person name="Cullen D."/>
            <person name="Grigoriev I.V."/>
            <person name="Hibbett D.S."/>
        </authorList>
    </citation>
    <scope>NUCLEOTIDE SEQUENCE [LARGE SCALE GENOMIC DNA]</scope>
    <source>
        <strain evidence="1 2">MD-104</strain>
    </source>
</reference>
<sequence>MAKDDFQRPRTCAHWVTPNKPILHQLDRGDPQILYMRRVAGVGVDGIETKSSDKVRPSPPSYQREVVTAPLSITRVIDGEEADSVLNMLAYWKESPFAEPMPLWHRPSLEALSAYVTVTSDDEANKTSWKLQRWYYTDILGAVLPFAIDRDKNRVDGYQNNIISFYVVMPGLDHVLTCLKLATSVEKVVICASHEFALGARTERRIVVSGSRLIQRRLESQYLSTQMPQHCHNAPAVTENDTADTHPGMAEYDTAYSPPGITEYNIADSHRGMAESLRDVGLVPVSTYSTLEHAVDEQYIRPNEAVHHEKEVREKAPLIPYHYKTRINEAEARTFYVNDGQGVRVILGAQDDYGKSHDACEFPEGGHIFDGMDNAMKANLQIHWPNFQPWHEQIRIRKENQERKLFDINKIIHEICKGVVKFYKNHQGGVCPPTAEWWLSPEGIQLEDLYLDAVKTIPPSRSFEVELSVRRIQA</sequence>
<dbReference type="EMBL" id="KB468135">
    <property type="protein sequence ID" value="PCH43133.1"/>
    <property type="molecule type" value="Genomic_DNA"/>
</dbReference>